<reference evidence="2 3" key="1">
    <citation type="submission" date="2019-02" db="EMBL/GenBank/DDBJ databases">
        <title>Deep-cultivation of Planctomycetes and their phenomic and genomic characterization uncovers novel biology.</title>
        <authorList>
            <person name="Wiegand S."/>
            <person name="Jogler M."/>
            <person name="Boedeker C."/>
            <person name="Pinto D."/>
            <person name="Vollmers J."/>
            <person name="Rivas-Marin E."/>
            <person name="Kohn T."/>
            <person name="Peeters S.H."/>
            <person name="Heuer A."/>
            <person name="Rast P."/>
            <person name="Oberbeckmann S."/>
            <person name="Bunk B."/>
            <person name="Jeske O."/>
            <person name="Meyerdierks A."/>
            <person name="Storesund J.E."/>
            <person name="Kallscheuer N."/>
            <person name="Luecker S."/>
            <person name="Lage O.M."/>
            <person name="Pohl T."/>
            <person name="Merkel B.J."/>
            <person name="Hornburger P."/>
            <person name="Mueller R.-W."/>
            <person name="Bruemmer F."/>
            <person name="Labrenz M."/>
            <person name="Spormann A.M."/>
            <person name="Op den Camp H."/>
            <person name="Overmann J."/>
            <person name="Amann R."/>
            <person name="Jetten M.S.M."/>
            <person name="Mascher T."/>
            <person name="Medema M.H."/>
            <person name="Devos D.P."/>
            <person name="Kaster A.-K."/>
            <person name="Ovreas L."/>
            <person name="Rohde M."/>
            <person name="Galperin M.Y."/>
            <person name="Jogler C."/>
        </authorList>
    </citation>
    <scope>NUCLEOTIDE SEQUENCE [LARGE SCALE GENOMIC DNA]</scope>
    <source>
        <strain evidence="2 3">Q31a</strain>
    </source>
</reference>
<keyword evidence="1" id="KW-1133">Transmembrane helix</keyword>
<evidence type="ECO:0000313" key="3">
    <source>
        <dbReference type="Proteomes" id="UP000318017"/>
    </source>
</evidence>
<keyword evidence="3" id="KW-1185">Reference proteome</keyword>
<keyword evidence="1" id="KW-0472">Membrane</keyword>
<gene>
    <name evidence="2" type="ORF">Q31a_04970</name>
</gene>
<evidence type="ECO:0000313" key="2">
    <source>
        <dbReference type="EMBL" id="QDV22213.1"/>
    </source>
</evidence>
<name>A0A518G0T9_9BACT</name>
<keyword evidence="1" id="KW-0812">Transmembrane</keyword>
<evidence type="ECO:0000256" key="1">
    <source>
        <dbReference type="SAM" id="Phobius"/>
    </source>
</evidence>
<feature type="transmembrane region" description="Helical" evidence="1">
    <location>
        <begin position="31"/>
        <end position="55"/>
    </location>
</feature>
<accession>A0A518G0T9</accession>
<sequence>MPNVRPWRFDVTLTAQRIEKRRLRRATGLETLVDMVAIAFFVLGSIIALGLVVIFPLWGLVASGFAMVGAFLNWLLLRCLAEHLRLQKKIAGCEFEGAITGANEETIWACGNCGQMLHSDNRCDSCGAQIISDEI</sequence>
<dbReference type="EMBL" id="CP036298">
    <property type="protein sequence ID" value="QDV22213.1"/>
    <property type="molecule type" value="Genomic_DNA"/>
</dbReference>
<protein>
    <submittedName>
        <fullName evidence="2">Uncharacterized protein</fullName>
    </submittedName>
</protein>
<proteinExistence type="predicted"/>
<dbReference type="KEGG" id="ahel:Q31a_04970"/>
<organism evidence="2 3">
    <name type="scientific">Aureliella helgolandensis</name>
    <dbReference type="NCBI Taxonomy" id="2527968"/>
    <lineage>
        <taxon>Bacteria</taxon>
        <taxon>Pseudomonadati</taxon>
        <taxon>Planctomycetota</taxon>
        <taxon>Planctomycetia</taxon>
        <taxon>Pirellulales</taxon>
        <taxon>Pirellulaceae</taxon>
        <taxon>Aureliella</taxon>
    </lineage>
</organism>
<feature type="transmembrane region" description="Helical" evidence="1">
    <location>
        <begin position="61"/>
        <end position="81"/>
    </location>
</feature>
<dbReference type="Proteomes" id="UP000318017">
    <property type="component" value="Chromosome"/>
</dbReference>
<dbReference type="AlphaFoldDB" id="A0A518G0T9"/>